<gene>
    <name evidence="1" type="ORF">V8G54_005017</name>
</gene>
<sequence length="102" mass="12409">MYPRKRRTEIIFHSTQIHIFRKYICEEKHQKIRLQIHRRFEQSSSLFVLYHSFTHPRQIRLPIQIILDDMSLKSSALPFCLKTWMTNQTKKTTFHSSSIAYI</sequence>
<organism evidence="1 2">
    <name type="scientific">Vigna mungo</name>
    <name type="common">Black gram</name>
    <name type="synonym">Phaseolus mungo</name>
    <dbReference type="NCBI Taxonomy" id="3915"/>
    <lineage>
        <taxon>Eukaryota</taxon>
        <taxon>Viridiplantae</taxon>
        <taxon>Streptophyta</taxon>
        <taxon>Embryophyta</taxon>
        <taxon>Tracheophyta</taxon>
        <taxon>Spermatophyta</taxon>
        <taxon>Magnoliopsida</taxon>
        <taxon>eudicotyledons</taxon>
        <taxon>Gunneridae</taxon>
        <taxon>Pentapetalae</taxon>
        <taxon>rosids</taxon>
        <taxon>fabids</taxon>
        <taxon>Fabales</taxon>
        <taxon>Fabaceae</taxon>
        <taxon>Papilionoideae</taxon>
        <taxon>50 kb inversion clade</taxon>
        <taxon>NPAAA clade</taxon>
        <taxon>indigoferoid/millettioid clade</taxon>
        <taxon>Phaseoleae</taxon>
        <taxon>Vigna</taxon>
    </lineage>
</organism>
<protein>
    <submittedName>
        <fullName evidence="1">Uncharacterized protein</fullName>
    </submittedName>
</protein>
<dbReference type="Proteomes" id="UP001374535">
    <property type="component" value="Chromosome 1"/>
</dbReference>
<keyword evidence="2" id="KW-1185">Reference proteome</keyword>
<evidence type="ECO:0000313" key="2">
    <source>
        <dbReference type="Proteomes" id="UP001374535"/>
    </source>
</evidence>
<dbReference type="AlphaFoldDB" id="A0AAQ3PDJ8"/>
<accession>A0AAQ3PDJ8</accession>
<proteinExistence type="predicted"/>
<dbReference type="EMBL" id="CP144700">
    <property type="protein sequence ID" value="WVZ26473.1"/>
    <property type="molecule type" value="Genomic_DNA"/>
</dbReference>
<name>A0AAQ3PDJ8_VIGMU</name>
<reference evidence="1 2" key="1">
    <citation type="journal article" date="2023" name="Life. Sci Alliance">
        <title>Evolutionary insights into 3D genome organization and epigenetic landscape of Vigna mungo.</title>
        <authorList>
            <person name="Junaid A."/>
            <person name="Singh B."/>
            <person name="Bhatia S."/>
        </authorList>
    </citation>
    <scope>NUCLEOTIDE SEQUENCE [LARGE SCALE GENOMIC DNA]</scope>
    <source>
        <strain evidence="1">Urdbean</strain>
    </source>
</reference>
<evidence type="ECO:0000313" key="1">
    <source>
        <dbReference type="EMBL" id="WVZ26473.1"/>
    </source>
</evidence>